<dbReference type="PANTHER" id="PTHR35789:SF1">
    <property type="entry name" value="SPORE GERMINATION PROTEIN B3"/>
    <property type="match status" value="1"/>
</dbReference>
<dbReference type="Pfam" id="PF05504">
    <property type="entry name" value="Spore_GerAC"/>
    <property type="match status" value="1"/>
</dbReference>
<dbReference type="NCBIfam" id="TIGR02887">
    <property type="entry name" value="spore_ger_x_C"/>
    <property type="match status" value="1"/>
</dbReference>
<evidence type="ECO:0000256" key="2">
    <source>
        <dbReference type="ARBA" id="ARBA00007886"/>
    </source>
</evidence>
<accession>A0A9D1DQZ4</accession>
<evidence type="ECO:0000313" key="12">
    <source>
        <dbReference type="Proteomes" id="UP000886785"/>
    </source>
</evidence>
<comment type="similarity">
    <text evidence="2">Belongs to the GerABKC lipoprotein family.</text>
</comment>
<feature type="domain" description="Spore germination protein N-terminal" evidence="10">
    <location>
        <begin position="23"/>
        <end position="185"/>
    </location>
</feature>
<keyword evidence="7" id="KW-0449">Lipoprotein</keyword>
<dbReference type="InterPro" id="IPR038501">
    <property type="entry name" value="Spore_GerAC_C_sf"/>
</dbReference>
<evidence type="ECO:0000256" key="4">
    <source>
        <dbReference type="ARBA" id="ARBA00022729"/>
    </source>
</evidence>
<evidence type="ECO:0000256" key="3">
    <source>
        <dbReference type="ARBA" id="ARBA00022544"/>
    </source>
</evidence>
<keyword evidence="3" id="KW-0309">Germination</keyword>
<proteinExistence type="inferred from homology"/>
<reference evidence="11" key="1">
    <citation type="submission" date="2020-10" db="EMBL/GenBank/DDBJ databases">
        <authorList>
            <person name="Gilroy R."/>
        </authorList>
    </citation>
    <scope>NUCLEOTIDE SEQUENCE</scope>
    <source>
        <strain evidence="11">ChiSjej1B19-7085</strain>
    </source>
</reference>
<evidence type="ECO:0000259" key="9">
    <source>
        <dbReference type="Pfam" id="PF05504"/>
    </source>
</evidence>
<dbReference type="InterPro" id="IPR046953">
    <property type="entry name" value="Spore_GerAC-like_C"/>
</dbReference>
<keyword evidence="4 8" id="KW-0732">Signal</keyword>
<sequence>MKRILSFLSLLLCLTLLSGCSNQVVMSDRLLIRGIGIDSIGERRYRASVHVMKTTEQEDAAELLQVEGESVLDALNNLTLQIGKTPLYSHNLIVIFGRSCAEQGLDYVLDFFQRHRESRPNVDVFLAENTAAEIMETKHNDRYILSQDIDDLADAAKLNGKVADIQVYQIVNMNYRRGSPYMPVLLTDGEKLQIGGTAIFDGWRLKGFLTEDETRGLLFLTENLSGGDMTVDVGDLRLTVSLAQAKRSVETEISGGLPVFRISVSCEAHITSIDQAVIDDLDAKYYKLFNEELEQAIYKQINGVIRKAIFENGCDIFSFGRRLYQTQPEWWHQNGDNWKQLMLQSTYEVDVSVDVTRVEQEITPSLF</sequence>
<dbReference type="Pfam" id="PF25198">
    <property type="entry name" value="Spore_GerAC_N"/>
    <property type="match status" value="1"/>
</dbReference>
<feature type="domain" description="Spore germination GerAC-like C-terminal" evidence="9">
    <location>
        <begin position="196"/>
        <end position="358"/>
    </location>
</feature>
<keyword evidence="6" id="KW-0564">Palmitate</keyword>
<evidence type="ECO:0000256" key="7">
    <source>
        <dbReference type="ARBA" id="ARBA00023288"/>
    </source>
</evidence>
<dbReference type="Proteomes" id="UP000886785">
    <property type="component" value="Unassembled WGS sequence"/>
</dbReference>
<evidence type="ECO:0000313" key="11">
    <source>
        <dbReference type="EMBL" id="HIR57287.1"/>
    </source>
</evidence>
<dbReference type="PROSITE" id="PS51257">
    <property type="entry name" value="PROKAR_LIPOPROTEIN"/>
    <property type="match status" value="1"/>
</dbReference>
<reference evidence="11" key="2">
    <citation type="journal article" date="2021" name="PeerJ">
        <title>Extensive microbial diversity within the chicken gut microbiome revealed by metagenomics and culture.</title>
        <authorList>
            <person name="Gilroy R."/>
            <person name="Ravi A."/>
            <person name="Getino M."/>
            <person name="Pursley I."/>
            <person name="Horton D.L."/>
            <person name="Alikhan N.F."/>
            <person name="Baker D."/>
            <person name="Gharbi K."/>
            <person name="Hall N."/>
            <person name="Watson M."/>
            <person name="Adriaenssens E.M."/>
            <person name="Foster-Nyarko E."/>
            <person name="Jarju S."/>
            <person name="Secka A."/>
            <person name="Antonio M."/>
            <person name="Oren A."/>
            <person name="Chaudhuri R.R."/>
            <person name="La Ragione R."/>
            <person name="Hildebrand F."/>
            <person name="Pallen M.J."/>
        </authorList>
    </citation>
    <scope>NUCLEOTIDE SEQUENCE</scope>
    <source>
        <strain evidence="11">ChiSjej1B19-7085</strain>
    </source>
</reference>
<organism evidence="11 12">
    <name type="scientific">Candidatus Gallacutalibacter pullicola</name>
    <dbReference type="NCBI Taxonomy" id="2840830"/>
    <lineage>
        <taxon>Bacteria</taxon>
        <taxon>Bacillati</taxon>
        <taxon>Bacillota</taxon>
        <taxon>Clostridia</taxon>
        <taxon>Eubacteriales</taxon>
        <taxon>Candidatus Gallacutalibacter</taxon>
    </lineage>
</organism>
<dbReference type="InterPro" id="IPR008844">
    <property type="entry name" value="Spore_GerAC-like"/>
</dbReference>
<feature type="chain" id="PRO_5038756313" evidence="8">
    <location>
        <begin position="24"/>
        <end position="367"/>
    </location>
</feature>
<evidence type="ECO:0000256" key="8">
    <source>
        <dbReference type="SAM" id="SignalP"/>
    </source>
</evidence>
<dbReference type="PANTHER" id="PTHR35789">
    <property type="entry name" value="SPORE GERMINATION PROTEIN B3"/>
    <property type="match status" value="1"/>
</dbReference>
<comment type="subcellular location">
    <subcellularLocation>
        <location evidence="1">Membrane</location>
        <topology evidence="1">Lipid-anchor</topology>
    </subcellularLocation>
</comment>
<evidence type="ECO:0000256" key="5">
    <source>
        <dbReference type="ARBA" id="ARBA00023136"/>
    </source>
</evidence>
<evidence type="ECO:0000256" key="1">
    <source>
        <dbReference type="ARBA" id="ARBA00004635"/>
    </source>
</evidence>
<evidence type="ECO:0000256" key="6">
    <source>
        <dbReference type="ARBA" id="ARBA00023139"/>
    </source>
</evidence>
<gene>
    <name evidence="11" type="ORF">IAA54_06435</name>
</gene>
<dbReference type="GO" id="GO:0009847">
    <property type="term" value="P:spore germination"/>
    <property type="evidence" value="ECO:0007669"/>
    <property type="project" value="InterPro"/>
</dbReference>
<dbReference type="GO" id="GO:0016020">
    <property type="term" value="C:membrane"/>
    <property type="evidence" value="ECO:0007669"/>
    <property type="project" value="UniProtKB-SubCell"/>
</dbReference>
<feature type="signal peptide" evidence="8">
    <location>
        <begin position="1"/>
        <end position="23"/>
    </location>
</feature>
<evidence type="ECO:0000259" key="10">
    <source>
        <dbReference type="Pfam" id="PF25198"/>
    </source>
</evidence>
<dbReference type="EMBL" id="DVHF01000075">
    <property type="protein sequence ID" value="HIR57287.1"/>
    <property type="molecule type" value="Genomic_DNA"/>
</dbReference>
<comment type="caution">
    <text evidence="11">The sequence shown here is derived from an EMBL/GenBank/DDBJ whole genome shotgun (WGS) entry which is preliminary data.</text>
</comment>
<keyword evidence="5" id="KW-0472">Membrane</keyword>
<dbReference type="InterPro" id="IPR057336">
    <property type="entry name" value="GerAC_N"/>
</dbReference>
<dbReference type="Gene3D" id="3.30.300.210">
    <property type="entry name" value="Nutrient germinant receptor protein C, domain 3"/>
    <property type="match status" value="1"/>
</dbReference>
<name>A0A9D1DQZ4_9FIRM</name>
<dbReference type="AlphaFoldDB" id="A0A9D1DQZ4"/>
<protein>
    <submittedName>
        <fullName evidence="11">Ger(X)C family spore germination protein</fullName>
    </submittedName>
</protein>